<evidence type="ECO:0000256" key="1">
    <source>
        <dbReference type="SAM" id="Coils"/>
    </source>
</evidence>
<name>A0ABU7LF01_9NOCA</name>
<gene>
    <name evidence="2" type="ORF">Q7514_21620</name>
</gene>
<keyword evidence="1" id="KW-0175">Coiled coil</keyword>
<dbReference type="EMBL" id="JAUTXY010000011">
    <property type="protein sequence ID" value="MEE2060121.1"/>
    <property type="molecule type" value="Genomic_DNA"/>
</dbReference>
<protein>
    <submittedName>
        <fullName evidence="2">Uncharacterized protein</fullName>
    </submittedName>
</protein>
<feature type="coiled-coil region" evidence="1">
    <location>
        <begin position="229"/>
        <end position="289"/>
    </location>
</feature>
<reference evidence="2 3" key="1">
    <citation type="submission" date="2023-07" db="EMBL/GenBank/DDBJ databases">
        <authorList>
            <person name="Girao M."/>
            <person name="Carvalho M.F."/>
        </authorList>
    </citation>
    <scope>NUCLEOTIDE SEQUENCE [LARGE SCALE GENOMIC DNA]</scope>
    <source>
        <strain evidence="2 3">YIM65754</strain>
    </source>
</reference>
<dbReference type="Proteomes" id="UP001336020">
    <property type="component" value="Unassembled WGS sequence"/>
</dbReference>
<comment type="caution">
    <text evidence="2">The sequence shown here is derived from an EMBL/GenBank/DDBJ whole genome shotgun (WGS) entry which is preliminary data.</text>
</comment>
<accession>A0ABU7LF01</accession>
<evidence type="ECO:0000313" key="3">
    <source>
        <dbReference type="Proteomes" id="UP001336020"/>
    </source>
</evidence>
<sequence>MVAAFLDMDRRQSVAEAGVAESHELAPERNLLRQWEPIRQTCYHAAEGYLRLAHTEPDQELASTADYEQAIRRIGDATRILDEFYENNRGHLEHMSALAQTVPQLAHRVRADAHVALEALQAPERAPFAHYRSVRAAVESLEAALRSLDSARGTGALRTDAHTVEEATKVLRQALTDAPGRQSEARNTVASVTTRLNAVRTRTEGLPPAFSALLREFNAASSADLSGNAQQAEVLLERAGARLDEARRAVDNARPELALDLATEVRIDLAAAEELVDSVTERLATLRAVRKNPEAKVDEVRFRLRDAQLLAVQRDLTAEWGSVLDAQLDRIDRAVDALTGVHPDYWAYVRDLDAVSDFIAGVVDRMRGRADGQ</sequence>
<evidence type="ECO:0000313" key="2">
    <source>
        <dbReference type="EMBL" id="MEE2060121.1"/>
    </source>
</evidence>
<organism evidence="2 3">
    <name type="scientific">Rhodococcus artemisiae</name>
    <dbReference type="NCBI Taxonomy" id="714159"/>
    <lineage>
        <taxon>Bacteria</taxon>
        <taxon>Bacillati</taxon>
        <taxon>Actinomycetota</taxon>
        <taxon>Actinomycetes</taxon>
        <taxon>Mycobacteriales</taxon>
        <taxon>Nocardiaceae</taxon>
        <taxon>Rhodococcus</taxon>
    </lineage>
</organism>
<proteinExistence type="predicted"/>
<keyword evidence="3" id="KW-1185">Reference proteome</keyword>
<dbReference type="RefSeq" id="WP_330135451.1">
    <property type="nucleotide sequence ID" value="NZ_JAUTXY010000011.1"/>
</dbReference>